<dbReference type="KEGG" id="gfm:Enr17x_23230"/>
<sequence length="112" mass="12764">MAAQLNLLVLRCRDLEACKRFYEQLGFEFQQEQHRTGPVHYAAQLEGMVFELYPLSEGAELELTRLGFQLSFEGDLRESLDRAGIGICNVLQHAESFVYVVQDPEGRKVVLS</sequence>
<evidence type="ECO:0000313" key="2">
    <source>
        <dbReference type="Proteomes" id="UP000318313"/>
    </source>
</evidence>
<gene>
    <name evidence="1" type="ORF">Enr17x_23230</name>
</gene>
<dbReference type="Proteomes" id="UP000318313">
    <property type="component" value="Chromosome"/>
</dbReference>
<organism evidence="1 2">
    <name type="scientific">Gimesia fumaroli</name>
    <dbReference type="NCBI Taxonomy" id="2527976"/>
    <lineage>
        <taxon>Bacteria</taxon>
        <taxon>Pseudomonadati</taxon>
        <taxon>Planctomycetota</taxon>
        <taxon>Planctomycetia</taxon>
        <taxon>Planctomycetales</taxon>
        <taxon>Planctomycetaceae</taxon>
        <taxon>Gimesia</taxon>
    </lineage>
</organism>
<reference evidence="1 2" key="1">
    <citation type="submission" date="2019-03" db="EMBL/GenBank/DDBJ databases">
        <title>Deep-cultivation of Planctomycetes and their phenomic and genomic characterization uncovers novel biology.</title>
        <authorList>
            <person name="Wiegand S."/>
            <person name="Jogler M."/>
            <person name="Boedeker C."/>
            <person name="Pinto D."/>
            <person name="Vollmers J."/>
            <person name="Rivas-Marin E."/>
            <person name="Kohn T."/>
            <person name="Peeters S.H."/>
            <person name="Heuer A."/>
            <person name="Rast P."/>
            <person name="Oberbeckmann S."/>
            <person name="Bunk B."/>
            <person name="Jeske O."/>
            <person name="Meyerdierks A."/>
            <person name="Storesund J.E."/>
            <person name="Kallscheuer N."/>
            <person name="Luecker S."/>
            <person name="Lage O.M."/>
            <person name="Pohl T."/>
            <person name="Merkel B.J."/>
            <person name="Hornburger P."/>
            <person name="Mueller R.-W."/>
            <person name="Bruemmer F."/>
            <person name="Labrenz M."/>
            <person name="Spormann A.M."/>
            <person name="Op den Camp H."/>
            <person name="Overmann J."/>
            <person name="Amann R."/>
            <person name="Jetten M.S.M."/>
            <person name="Mascher T."/>
            <person name="Medema M.H."/>
            <person name="Devos D.P."/>
            <person name="Kaster A.-K."/>
            <person name="Ovreas L."/>
            <person name="Rohde M."/>
            <person name="Galperin M.Y."/>
            <person name="Jogler C."/>
        </authorList>
    </citation>
    <scope>NUCLEOTIDE SEQUENCE [LARGE SCALE GENOMIC DNA]</scope>
    <source>
        <strain evidence="1 2">Enr17</strain>
    </source>
</reference>
<dbReference type="AlphaFoldDB" id="A0A518IB11"/>
<protein>
    <submittedName>
        <fullName evidence="1">Glyoxalase-like domain protein</fullName>
    </submittedName>
</protein>
<dbReference type="OrthoDB" id="9812656at2"/>
<accession>A0A518IB11</accession>
<dbReference type="InterPro" id="IPR029068">
    <property type="entry name" value="Glyas_Bleomycin-R_OHBP_Dase"/>
</dbReference>
<evidence type="ECO:0000313" key="1">
    <source>
        <dbReference type="EMBL" id="QDV50285.1"/>
    </source>
</evidence>
<dbReference type="RefSeq" id="WP_145308684.1">
    <property type="nucleotide sequence ID" value="NZ_CP037452.1"/>
</dbReference>
<dbReference type="SUPFAM" id="SSF54593">
    <property type="entry name" value="Glyoxalase/Bleomycin resistance protein/Dihydroxybiphenyl dioxygenase"/>
    <property type="match status" value="1"/>
</dbReference>
<dbReference type="EMBL" id="CP037452">
    <property type="protein sequence ID" value="QDV50285.1"/>
    <property type="molecule type" value="Genomic_DNA"/>
</dbReference>
<proteinExistence type="predicted"/>
<name>A0A518IB11_9PLAN</name>
<keyword evidence="2" id="KW-1185">Reference proteome</keyword>
<dbReference type="Gene3D" id="3.10.180.10">
    <property type="entry name" value="2,3-Dihydroxybiphenyl 1,2-Dioxygenase, domain 1"/>
    <property type="match status" value="1"/>
</dbReference>